<feature type="transmembrane region" description="Helical" evidence="5">
    <location>
        <begin position="18"/>
        <end position="37"/>
    </location>
</feature>
<proteinExistence type="predicted"/>
<feature type="transmembrane region" description="Helical" evidence="5">
    <location>
        <begin position="101"/>
        <end position="119"/>
    </location>
</feature>
<evidence type="ECO:0000256" key="3">
    <source>
        <dbReference type="ARBA" id="ARBA00022989"/>
    </source>
</evidence>
<dbReference type="InterPro" id="IPR011547">
    <property type="entry name" value="SLC26A/SulP_dom"/>
</dbReference>
<sequence length="452" mass="48442">MSIRLGGRPDHGRLVQQLLPGLTVSFVAISLGAAFGVLSGRGALAGILSAGVIALITAAFGGTRIQCSGPTAPMTAVTILLVTAVGGGLLVDHPGADPDRFINLVLLLTGLTLVIAGLFRLGRLIRLVPRCVISGFMNGIAVLIWIGEIRSLFGFAGKRAYDGGISLNVSVALVTLTLVFVLPAFLRRIDHRLNSFLPATLAAIVVVTCLATILQLDIQRITLGASIESFVDLKTLVAAQLPTEFSPGLIMLALPFAIQLALLAYLDTLLTSLVVDRKVQIMDRNAEITRPNQELAAQGMANAAVSLFGGIPGAQATIRSVLILNEGATTRLAGVMVGIFVLVEMLIFQDLISLIPQAVFSGVLLKVGYDVFDWGPVRDYWIRSWQNRKEGTQKPTELQVSHSAMSLIAGTTLMTVFVNLSVAVIVFSALYYVLHWRLNTVDLFESRDEFQE</sequence>
<dbReference type="PANTHER" id="PTHR11814">
    <property type="entry name" value="SULFATE TRANSPORTER"/>
    <property type="match status" value="1"/>
</dbReference>
<comment type="subcellular location">
    <subcellularLocation>
        <location evidence="1">Membrane</location>
        <topology evidence="1">Multi-pass membrane protein</topology>
    </subcellularLocation>
</comment>
<evidence type="ECO:0000256" key="5">
    <source>
        <dbReference type="SAM" id="Phobius"/>
    </source>
</evidence>
<feature type="transmembrane region" description="Helical" evidence="5">
    <location>
        <begin position="72"/>
        <end position="89"/>
    </location>
</feature>
<keyword evidence="2 5" id="KW-0812">Transmembrane</keyword>
<feature type="transmembrane region" description="Helical" evidence="5">
    <location>
        <begin position="165"/>
        <end position="186"/>
    </location>
</feature>
<feature type="transmembrane region" description="Helical" evidence="5">
    <location>
        <begin position="193"/>
        <end position="214"/>
    </location>
</feature>
<organism evidence="7">
    <name type="scientific">marine metagenome</name>
    <dbReference type="NCBI Taxonomy" id="408172"/>
    <lineage>
        <taxon>unclassified sequences</taxon>
        <taxon>metagenomes</taxon>
        <taxon>ecological metagenomes</taxon>
    </lineage>
</organism>
<feature type="transmembrane region" description="Helical" evidence="5">
    <location>
        <begin position="43"/>
        <end position="60"/>
    </location>
</feature>
<feature type="transmembrane region" description="Helical" evidence="5">
    <location>
        <begin position="407"/>
        <end position="434"/>
    </location>
</feature>
<dbReference type="EMBL" id="UINC01020310">
    <property type="protein sequence ID" value="SVA85406.1"/>
    <property type="molecule type" value="Genomic_DNA"/>
</dbReference>
<evidence type="ECO:0000256" key="4">
    <source>
        <dbReference type="ARBA" id="ARBA00023136"/>
    </source>
</evidence>
<evidence type="ECO:0000256" key="1">
    <source>
        <dbReference type="ARBA" id="ARBA00004141"/>
    </source>
</evidence>
<feature type="transmembrane region" description="Helical" evidence="5">
    <location>
        <begin position="131"/>
        <end position="153"/>
    </location>
</feature>
<dbReference type="InterPro" id="IPR001902">
    <property type="entry name" value="SLC26A/SulP_fam"/>
</dbReference>
<feature type="transmembrane region" description="Helical" evidence="5">
    <location>
        <begin position="332"/>
        <end position="355"/>
    </location>
</feature>
<dbReference type="Pfam" id="PF00916">
    <property type="entry name" value="Sulfate_transp"/>
    <property type="match status" value="1"/>
</dbReference>
<evidence type="ECO:0000259" key="6">
    <source>
        <dbReference type="Pfam" id="PF00916"/>
    </source>
</evidence>
<reference evidence="7" key="1">
    <citation type="submission" date="2018-05" db="EMBL/GenBank/DDBJ databases">
        <authorList>
            <person name="Lanie J.A."/>
            <person name="Ng W.-L."/>
            <person name="Kazmierczak K.M."/>
            <person name="Andrzejewski T.M."/>
            <person name="Davidsen T.M."/>
            <person name="Wayne K.J."/>
            <person name="Tettelin H."/>
            <person name="Glass J.I."/>
            <person name="Rusch D."/>
            <person name="Podicherti R."/>
            <person name="Tsui H.-C.T."/>
            <person name="Winkler M.E."/>
        </authorList>
    </citation>
    <scope>NUCLEOTIDE SEQUENCE</scope>
</reference>
<evidence type="ECO:0000313" key="7">
    <source>
        <dbReference type="EMBL" id="SVA85406.1"/>
    </source>
</evidence>
<name>A0A381Z7Z5_9ZZZZ</name>
<accession>A0A381Z7Z5</accession>
<gene>
    <name evidence="7" type="ORF">METZ01_LOCUS138260</name>
</gene>
<dbReference type="GO" id="GO:0016020">
    <property type="term" value="C:membrane"/>
    <property type="evidence" value="ECO:0007669"/>
    <property type="project" value="UniProtKB-SubCell"/>
</dbReference>
<dbReference type="AlphaFoldDB" id="A0A381Z7Z5"/>
<evidence type="ECO:0000256" key="2">
    <source>
        <dbReference type="ARBA" id="ARBA00022692"/>
    </source>
</evidence>
<protein>
    <recommendedName>
        <fullName evidence="6">SLC26A/SulP transporter domain-containing protein</fullName>
    </recommendedName>
</protein>
<keyword evidence="4 5" id="KW-0472">Membrane</keyword>
<feature type="transmembrane region" description="Helical" evidence="5">
    <location>
        <begin position="249"/>
        <end position="275"/>
    </location>
</feature>
<dbReference type="GO" id="GO:0055085">
    <property type="term" value="P:transmembrane transport"/>
    <property type="evidence" value="ECO:0007669"/>
    <property type="project" value="InterPro"/>
</dbReference>
<feature type="domain" description="SLC26A/SulP transporter" evidence="6">
    <location>
        <begin position="16"/>
        <end position="381"/>
    </location>
</feature>
<keyword evidence="3 5" id="KW-1133">Transmembrane helix</keyword>